<dbReference type="OrthoDB" id="5581479at2"/>
<proteinExistence type="predicted"/>
<dbReference type="AlphaFoldDB" id="W0LIB8"/>
<gene>
    <name evidence="2" type="ORF">Z042_23240</name>
</gene>
<accession>W0LIB8</accession>
<feature type="compositionally biased region" description="Polar residues" evidence="1">
    <location>
        <begin position="397"/>
        <end position="406"/>
    </location>
</feature>
<reference evidence="2 3" key="1">
    <citation type="submission" date="2014-01" db="EMBL/GenBank/DDBJ databases">
        <title>Isolation of Serratia multitudinisentens RB-25 from Ex-Landfill site.</title>
        <authorList>
            <person name="Robson E.H.J."/>
        </authorList>
    </citation>
    <scope>NUCLEOTIDE SEQUENCE [LARGE SCALE GENOMIC DNA]</scope>
    <source>
        <strain evidence="2 3">RB-25</strain>
    </source>
</reference>
<dbReference type="Proteomes" id="UP000019030">
    <property type="component" value="Chromosome"/>
</dbReference>
<dbReference type="PATRIC" id="fig|1441930.4.peg.4594"/>
<dbReference type="EMBL" id="CP007044">
    <property type="protein sequence ID" value="AHG22199.1"/>
    <property type="molecule type" value="Genomic_DNA"/>
</dbReference>
<evidence type="ECO:0000256" key="1">
    <source>
        <dbReference type="SAM" id="MobiDB-lite"/>
    </source>
</evidence>
<dbReference type="RefSeq" id="WP_024910311.1">
    <property type="nucleotide sequence ID" value="NZ_CP007044.2"/>
</dbReference>
<feature type="region of interest" description="Disordered" evidence="1">
    <location>
        <begin position="397"/>
        <end position="443"/>
    </location>
</feature>
<keyword evidence="3" id="KW-1185">Reference proteome</keyword>
<dbReference type="STRING" id="1441930.Z042_23240"/>
<reference evidence="2 3" key="2">
    <citation type="submission" date="2015-03" db="EMBL/GenBank/DDBJ databases">
        <authorList>
            <person name="Chan K.-G."/>
        </authorList>
    </citation>
    <scope>NUCLEOTIDE SEQUENCE [LARGE SCALE GENOMIC DNA]</scope>
    <source>
        <strain evidence="2 3">RB-25</strain>
    </source>
</reference>
<dbReference type="KEGG" id="sfo:Z042_23240"/>
<dbReference type="eggNOG" id="COG0457">
    <property type="taxonomic scope" value="Bacteria"/>
</dbReference>
<protein>
    <submittedName>
        <fullName evidence="2">Uncharacterized protein</fullName>
    </submittedName>
</protein>
<sequence length="443" mass="49882">MGVQGLADGFLAGFNTADAAISRNKEMGLRDAAFQHQVKDSDRNFSLRQADFDYGKERDQREFGYKQERDKVSDQQFGQKLALDQQQVGISRAGLGLRAQELGMRQKEYNYKMMQEDRNQRLQNEMPIVQTFYKQLEETGKVDPELYSQISKDNPLNPSRFFGQDAINNVMEINHVMPKVLSGDVNYNEPKVIKLMDSVLSTDIRRGIGEVDPQTGKKIVGKELRHIGVSEDGQFIIPSLTVKYDDGTSARKPMTHYGSADLRDDQVAQIPVANIMDKIRGYSQMVGQLNQPARVEFLNNMINPPDKAAVREESKGFRRDMLEVGKARAKALAGAEPENIPAINAQYDQLQNQVLQSYGQDAKSLPTDDPAYQAFSAEYQQTFKEAPDMTKQEDIQAFQSWKNQKGSAAPSGAGETPQQLPESKENSHTAQQLREFRRLSQGD</sequence>
<name>W0LIB8_9GAMM</name>
<evidence type="ECO:0000313" key="2">
    <source>
        <dbReference type="EMBL" id="AHG22199.1"/>
    </source>
</evidence>
<feature type="compositionally biased region" description="Basic and acidic residues" evidence="1">
    <location>
        <begin position="434"/>
        <end position="443"/>
    </location>
</feature>
<organism evidence="2 3">
    <name type="scientific">Chania multitudinisentens RB-25</name>
    <dbReference type="NCBI Taxonomy" id="1441930"/>
    <lineage>
        <taxon>Bacteria</taxon>
        <taxon>Pseudomonadati</taxon>
        <taxon>Pseudomonadota</taxon>
        <taxon>Gammaproteobacteria</taxon>
        <taxon>Enterobacterales</taxon>
        <taxon>Yersiniaceae</taxon>
        <taxon>Chania</taxon>
    </lineage>
</organism>
<evidence type="ECO:0000313" key="3">
    <source>
        <dbReference type="Proteomes" id="UP000019030"/>
    </source>
</evidence>
<dbReference type="HOGENOM" id="CLU_046814_0_0_6"/>